<reference evidence="7" key="1">
    <citation type="submission" date="2015-01" db="EMBL/GenBank/DDBJ databases">
        <title>Draft genome sequence of Rhodococcus pyridinivorans strain KG-16, a hydrocarbon-degrading bacterium.</title>
        <authorList>
            <person name="Aggarwal R.K."/>
            <person name="Dawar C."/>
        </authorList>
    </citation>
    <scope>NUCLEOTIDE SEQUENCE [LARGE SCALE GENOMIC DNA]</scope>
    <source>
        <strain evidence="7">KG-16</strain>
    </source>
</reference>
<dbReference type="InterPro" id="IPR005471">
    <property type="entry name" value="Tscrpt_reg_IclR_N"/>
</dbReference>
<dbReference type="InterPro" id="IPR050707">
    <property type="entry name" value="HTH_MetabolicPath_Reg"/>
</dbReference>
<keyword evidence="3" id="KW-0804">Transcription</keyword>
<evidence type="ECO:0000256" key="2">
    <source>
        <dbReference type="ARBA" id="ARBA00023125"/>
    </source>
</evidence>
<sequence>MTRTSPQTERIVMLMELLAEEPGAGRSLADIARHLGVAKATCYPMVVALTEAGWLIRHPSRKTYQLGPALIAIGQAADQAADVVDLARSVMHRLADLTHLACVAFVPSGSDLVVAEIVQPIGGRRGTLGLRLGDKVLLAPPLGAGLAAWYPSDRLDEWYTVGAQALDEDADSLRARYEPILTLIRNRGFAVECLQQQERSLADAVSALRGYGSGGNRSTVALREARRLLSADVLVGAVELQMSYQPISVNSVVFGPDGGPVMVLCVVDAPAPMSGAATLELGDLVRDAAAEVTAAVHGRPPAH</sequence>
<dbReference type="SUPFAM" id="SSF55781">
    <property type="entry name" value="GAF domain-like"/>
    <property type="match status" value="1"/>
</dbReference>
<keyword evidence="2" id="KW-0238">DNA-binding</keyword>
<feature type="domain" description="HTH iclR-type" evidence="4">
    <location>
        <begin position="5"/>
        <end position="68"/>
    </location>
</feature>
<reference evidence="6 7" key="2">
    <citation type="journal article" date="2016" name="Genome Announc.">
        <title>Draft Genome Sequence of a Versatile Hydrocarbon-Degrading Bacterium, Rhodococcus pyridinivorans Strain KG-16, Collected from Oil Fields in India.</title>
        <authorList>
            <person name="Aggarwal R.K."/>
            <person name="Dawar C."/>
            <person name="Phanindranath R."/>
            <person name="Mutnuri L."/>
            <person name="Dayal A.M."/>
        </authorList>
    </citation>
    <scope>NUCLEOTIDE SEQUENCE [LARGE SCALE GENOMIC DNA]</scope>
    <source>
        <strain evidence="6 7">KG-16</strain>
    </source>
</reference>
<dbReference type="GO" id="GO:0045892">
    <property type="term" value="P:negative regulation of DNA-templated transcription"/>
    <property type="evidence" value="ECO:0007669"/>
    <property type="project" value="TreeGrafter"/>
</dbReference>
<dbReference type="InterPro" id="IPR036390">
    <property type="entry name" value="WH_DNA-bd_sf"/>
</dbReference>
<protein>
    <submittedName>
        <fullName evidence="6">IclR family transcriptional regulator</fullName>
    </submittedName>
</protein>
<dbReference type="SUPFAM" id="SSF46785">
    <property type="entry name" value="Winged helix' DNA-binding domain"/>
    <property type="match status" value="1"/>
</dbReference>
<keyword evidence="1" id="KW-0805">Transcription regulation</keyword>
<dbReference type="GO" id="GO:0003700">
    <property type="term" value="F:DNA-binding transcription factor activity"/>
    <property type="evidence" value="ECO:0007669"/>
    <property type="project" value="TreeGrafter"/>
</dbReference>
<dbReference type="GO" id="GO:0003677">
    <property type="term" value="F:DNA binding"/>
    <property type="evidence" value="ECO:0007669"/>
    <property type="project" value="UniProtKB-KW"/>
</dbReference>
<dbReference type="SMART" id="SM00346">
    <property type="entry name" value="HTH_ICLR"/>
    <property type="match status" value="1"/>
</dbReference>
<evidence type="ECO:0000256" key="3">
    <source>
        <dbReference type="ARBA" id="ARBA00023163"/>
    </source>
</evidence>
<dbReference type="PROSITE" id="PS51078">
    <property type="entry name" value="ICLR_ED"/>
    <property type="match status" value="1"/>
</dbReference>
<comment type="caution">
    <text evidence="6">The sequence shown here is derived from an EMBL/GenBank/DDBJ whole genome shotgun (WGS) entry which is preliminary data.</text>
</comment>
<proteinExistence type="predicted"/>
<dbReference type="InterPro" id="IPR014757">
    <property type="entry name" value="Tscrpt_reg_IclR_C"/>
</dbReference>
<dbReference type="Pfam" id="PF09339">
    <property type="entry name" value="HTH_IclR"/>
    <property type="match status" value="1"/>
</dbReference>
<accession>A0A0V9UEB3</accession>
<dbReference type="PANTHER" id="PTHR30136:SF24">
    <property type="entry name" value="HTH-TYPE TRANSCRIPTIONAL REPRESSOR ALLR"/>
    <property type="match status" value="1"/>
</dbReference>
<feature type="domain" description="IclR-ED" evidence="5">
    <location>
        <begin position="69"/>
        <end position="298"/>
    </location>
</feature>
<dbReference type="PROSITE" id="PS51077">
    <property type="entry name" value="HTH_ICLR"/>
    <property type="match status" value="1"/>
</dbReference>
<dbReference type="EMBL" id="AZXY01000016">
    <property type="protein sequence ID" value="KSZ56378.1"/>
    <property type="molecule type" value="Genomic_DNA"/>
</dbReference>
<dbReference type="Gene3D" id="3.30.450.40">
    <property type="match status" value="1"/>
</dbReference>
<evidence type="ECO:0000256" key="1">
    <source>
        <dbReference type="ARBA" id="ARBA00023015"/>
    </source>
</evidence>
<dbReference type="PATRIC" id="fig|1441730.3.peg.4898"/>
<evidence type="ECO:0000259" key="5">
    <source>
        <dbReference type="PROSITE" id="PS51078"/>
    </source>
</evidence>
<dbReference type="RefSeq" id="WP_060654504.1">
    <property type="nucleotide sequence ID" value="NZ_AZXY01000016.1"/>
</dbReference>
<name>A0A0V9UEB3_9NOCA</name>
<evidence type="ECO:0000259" key="4">
    <source>
        <dbReference type="PROSITE" id="PS51077"/>
    </source>
</evidence>
<evidence type="ECO:0000313" key="7">
    <source>
        <dbReference type="Proteomes" id="UP000053060"/>
    </source>
</evidence>
<dbReference type="PANTHER" id="PTHR30136">
    <property type="entry name" value="HELIX-TURN-HELIX TRANSCRIPTIONAL REGULATOR, ICLR FAMILY"/>
    <property type="match status" value="1"/>
</dbReference>
<dbReference type="InterPro" id="IPR036388">
    <property type="entry name" value="WH-like_DNA-bd_sf"/>
</dbReference>
<dbReference type="Proteomes" id="UP000053060">
    <property type="component" value="Unassembled WGS sequence"/>
</dbReference>
<dbReference type="InterPro" id="IPR029016">
    <property type="entry name" value="GAF-like_dom_sf"/>
</dbReference>
<dbReference type="Gene3D" id="1.10.10.10">
    <property type="entry name" value="Winged helix-like DNA-binding domain superfamily/Winged helix DNA-binding domain"/>
    <property type="match status" value="1"/>
</dbReference>
<gene>
    <name evidence="6" type="ORF">Z045_23380</name>
</gene>
<evidence type="ECO:0000313" key="6">
    <source>
        <dbReference type="EMBL" id="KSZ56378.1"/>
    </source>
</evidence>
<organism evidence="6 7">
    <name type="scientific">Rhodococcus pyridinivorans KG-16</name>
    <dbReference type="NCBI Taxonomy" id="1441730"/>
    <lineage>
        <taxon>Bacteria</taxon>
        <taxon>Bacillati</taxon>
        <taxon>Actinomycetota</taxon>
        <taxon>Actinomycetes</taxon>
        <taxon>Mycobacteriales</taxon>
        <taxon>Nocardiaceae</taxon>
        <taxon>Rhodococcus</taxon>
    </lineage>
</organism>
<dbReference type="AlphaFoldDB" id="A0A0V9UEB3"/>